<dbReference type="EMBL" id="JRMW01000038">
    <property type="protein sequence ID" value="KGF03495.1"/>
    <property type="molecule type" value="Genomic_DNA"/>
</dbReference>
<dbReference type="RefSeq" id="WP_009346081.1">
    <property type="nucleotide sequence ID" value="NZ_JRMW01000038.1"/>
</dbReference>
<dbReference type="InterPro" id="IPR024215">
    <property type="entry name" value="DUF3847"/>
</dbReference>
<evidence type="ECO:0000313" key="2">
    <source>
        <dbReference type="EMBL" id="KGF03495.1"/>
    </source>
</evidence>
<evidence type="ECO:0008006" key="4">
    <source>
        <dbReference type="Google" id="ProtNLM"/>
    </source>
</evidence>
<feature type="coiled-coil region" evidence="1">
    <location>
        <begin position="3"/>
        <end position="51"/>
    </location>
</feature>
<evidence type="ECO:0000256" key="1">
    <source>
        <dbReference type="SAM" id="Coils"/>
    </source>
</evidence>
<dbReference type="Proteomes" id="UP000029579">
    <property type="component" value="Unassembled WGS sequence"/>
</dbReference>
<protein>
    <recommendedName>
        <fullName evidence="4">DUF3847 domain-containing protein</fullName>
    </recommendedName>
</protein>
<dbReference type="eggNOG" id="ENOG503178Q">
    <property type="taxonomic scope" value="Bacteria"/>
</dbReference>
<gene>
    <name evidence="2" type="ORF">HMPREF1630_06725</name>
</gene>
<dbReference type="AlphaFoldDB" id="A0A095X0A0"/>
<keyword evidence="1" id="KW-0175">Coiled coil</keyword>
<name>A0A095X0A0_9FIRM</name>
<sequence length="109" mass="13180">MKKEKTLQEVQEQISELQEEREKCDVKLKQLQNQGKKLEKLANEKERKRRNHRLIQRGLIVERVIKNPLIFTNEEIEKLLNISTHTEEYRQAYEEMINGKDMEDETDIE</sequence>
<organism evidence="2 3">
    <name type="scientific">Anaerococcus lactolyticus S7-1-13</name>
    <dbReference type="NCBI Taxonomy" id="1284686"/>
    <lineage>
        <taxon>Bacteria</taxon>
        <taxon>Bacillati</taxon>
        <taxon>Bacillota</taxon>
        <taxon>Tissierellia</taxon>
        <taxon>Tissierellales</taxon>
        <taxon>Peptoniphilaceae</taxon>
        <taxon>Anaerococcus</taxon>
    </lineage>
</organism>
<reference evidence="2 3" key="1">
    <citation type="submission" date="2014-07" db="EMBL/GenBank/DDBJ databases">
        <authorList>
            <person name="McCorrison J."/>
            <person name="Sanka R."/>
            <person name="Torralba M."/>
            <person name="Gillis M."/>
            <person name="Haft D.H."/>
            <person name="Methe B."/>
            <person name="Sutton G."/>
            <person name="Nelson K.E."/>
        </authorList>
    </citation>
    <scope>NUCLEOTIDE SEQUENCE [LARGE SCALE GENOMIC DNA]</scope>
    <source>
        <strain evidence="2 3">S7-1-13</strain>
    </source>
</reference>
<comment type="caution">
    <text evidence="2">The sequence shown here is derived from an EMBL/GenBank/DDBJ whole genome shotgun (WGS) entry which is preliminary data.</text>
</comment>
<dbReference type="Pfam" id="PF12958">
    <property type="entry name" value="DUF3847"/>
    <property type="match status" value="1"/>
</dbReference>
<evidence type="ECO:0000313" key="3">
    <source>
        <dbReference type="Proteomes" id="UP000029579"/>
    </source>
</evidence>
<proteinExistence type="predicted"/>
<accession>A0A095X0A0</accession>
<dbReference type="OrthoDB" id="1690909at2"/>
<dbReference type="GeneID" id="79021653"/>